<evidence type="ECO:0000313" key="3">
    <source>
        <dbReference type="Proteomes" id="UP000215027"/>
    </source>
</evidence>
<accession>A0A160SY98</accession>
<dbReference type="AlphaFoldDB" id="A0A160SY98"/>
<dbReference type="RefSeq" id="WP_162292414.1">
    <property type="nucleotide sequence ID" value="NZ_LN890655.1"/>
</dbReference>
<dbReference type="KEGG" id="pbf:CFX0092_A0021"/>
<dbReference type="EMBL" id="LN890655">
    <property type="protein sequence ID" value="CUS01902.1"/>
    <property type="molecule type" value="Genomic_DNA"/>
</dbReference>
<protein>
    <submittedName>
        <fullName evidence="2">Uncharacterized protein</fullName>
    </submittedName>
</protein>
<sequence length="70" mass="8385">MGNRPTRRAIQGLRLQIAGHLQKIAEERIKAEPDDTLILHWQKELKAFSERLDRLEQRLSRQRKRGKRRS</sequence>
<dbReference type="Proteomes" id="UP000215027">
    <property type="component" value="Chromosome I"/>
</dbReference>
<evidence type="ECO:0000313" key="2">
    <source>
        <dbReference type="EMBL" id="CUS01902.1"/>
    </source>
</evidence>
<gene>
    <name evidence="2" type="ORF">CFX0092_A0021</name>
</gene>
<reference evidence="2" key="1">
    <citation type="submission" date="2016-01" db="EMBL/GenBank/DDBJ databases">
        <authorList>
            <person name="Mcilroy J.S."/>
            <person name="Karst M S."/>
            <person name="Albertsen M."/>
        </authorList>
    </citation>
    <scope>NUCLEOTIDE SEQUENCE</scope>
    <source>
        <strain evidence="2">Cfx-K</strain>
    </source>
</reference>
<keyword evidence="3" id="KW-1185">Reference proteome</keyword>
<organism evidence="2 3">
    <name type="scientific">Candidatus Promineifilum breve</name>
    <dbReference type="NCBI Taxonomy" id="1806508"/>
    <lineage>
        <taxon>Bacteria</taxon>
        <taxon>Bacillati</taxon>
        <taxon>Chloroflexota</taxon>
        <taxon>Ardenticatenia</taxon>
        <taxon>Candidatus Promineifilales</taxon>
        <taxon>Candidatus Promineifilaceae</taxon>
        <taxon>Candidatus Promineifilum</taxon>
    </lineage>
</organism>
<proteinExistence type="predicted"/>
<name>A0A160SY98_9CHLR</name>
<evidence type="ECO:0000256" key="1">
    <source>
        <dbReference type="SAM" id="Coils"/>
    </source>
</evidence>
<keyword evidence="1" id="KW-0175">Coiled coil</keyword>
<feature type="coiled-coil region" evidence="1">
    <location>
        <begin position="38"/>
        <end position="65"/>
    </location>
</feature>